<keyword evidence="1" id="KW-0472">Membrane</keyword>
<proteinExistence type="predicted"/>
<dbReference type="Proteomes" id="UP000602510">
    <property type="component" value="Unassembled WGS sequence"/>
</dbReference>
<reference evidence="2" key="1">
    <citation type="submission" date="2020-04" db="EMBL/GenBank/DDBJ databases">
        <title>Hybrid Assembly of Korean Phytophthora infestans isolates.</title>
        <authorList>
            <person name="Prokchorchik M."/>
            <person name="Lee Y."/>
            <person name="Seo J."/>
            <person name="Cho J.-H."/>
            <person name="Park Y.-E."/>
            <person name="Jang D.-C."/>
            <person name="Im J.-S."/>
            <person name="Choi J.-G."/>
            <person name="Park H.-J."/>
            <person name="Lee G.-B."/>
            <person name="Lee Y.-G."/>
            <person name="Hong S.-Y."/>
            <person name="Cho K."/>
            <person name="Sohn K.H."/>
        </authorList>
    </citation>
    <scope>NUCLEOTIDE SEQUENCE</scope>
    <source>
        <strain evidence="2">KR_1_A1</strain>
    </source>
</reference>
<dbReference type="EMBL" id="WSZM01000041">
    <property type="protein sequence ID" value="KAF4045672.1"/>
    <property type="molecule type" value="Genomic_DNA"/>
</dbReference>
<protein>
    <submittedName>
        <fullName evidence="2">Uncharacterized protein</fullName>
    </submittedName>
</protein>
<name>A0A833SCG0_PHYIN</name>
<keyword evidence="1" id="KW-1133">Transmembrane helix</keyword>
<keyword evidence="1" id="KW-0812">Transmembrane</keyword>
<organism evidence="2 3">
    <name type="scientific">Phytophthora infestans</name>
    <name type="common">Potato late blight agent</name>
    <name type="synonym">Botrytis infestans</name>
    <dbReference type="NCBI Taxonomy" id="4787"/>
    <lineage>
        <taxon>Eukaryota</taxon>
        <taxon>Sar</taxon>
        <taxon>Stramenopiles</taxon>
        <taxon>Oomycota</taxon>
        <taxon>Peronosporomycetes</taxon>
        <taxon>Peronosporales</taxon>
        <taxon>Peronosporaceae</taxon>
        <taxon>Phytophthora</taxon>
    </lineage>
</organism>
<accession>A0A833SCG0</accession>
<dbReference type="AlphaFoldDB" id="A0A833SCG0"/>
<feature type="transmembrane region" description="Helical" evidence="1">
    <location>
        <begin position="12"/>
        <end position="33"/>
    </location>
</feature>
<gene>
    <name evidence="2" type="ORF">GN244_ATG01843</name>
</gene>
<evidence type="ECO:0000313" key="2">
    <source>
        <dbReference type="EMBL" id="KAF4045672.1"/>
    </source>
</evidence>
<keyword evidence="3" id="KW-1185">Reference proteome</keyword>
<evidence type="ECO:0000313" key="3">
    <source>
        <dbReference type="Proteomes" id="UP000602510"/>
    </source>
</evidence>
<sequence>MLRNYVYKLYQVLGLLMGVCVGCMTRSDLYLLFGLLAKGNSEFAPGIDVQVKGVTMGPSALVSCRANQEGTVLGSNWLTKTFT</sequence>
<comment type="caution">
    <text evidence="2">The sequence shown here is derived from an EMBL/GenBank/DDBJ whole genome shotgun (WGS) entry which is preliminary data.</text>
</comment>
<evidence type="ECO:0000256" key="1">
    <source>
        <dbReference type="SAM" id="Phobius"/>
    </source>
</evidence>